<protein>
    <submittedName>
        <fullName evidence="1">Uncharacterized protein</fullName>
    </submittedName>
</protein>
<comment type="caution">
    <text evidence="1">The sequence shown here is derived from an EMBL/GenBank/DDBJ whole genome shotgun (WGS) entry which is preliminary data.</text>
</comment>
<evidence type="ECO:0000313" key="1">
    <source>
        <dbReference type="EMBL" id="CAG7726565.1"/>
    </source>
</evidence>
<dbReference type="Proteomes" id="UP000708208">
    <property type="component" value="Unassembled WGS sequence"/>
</dbReference>
<sequence length="94" mass="10348">MVLLAVLNSSNLLAMGDGLRGSRTLGLLIRSSREGCKGCRAKRDPPTNNLLTCVRSKEGRHNPYCCRNTKNMIGSCENHSVKWGGQRSPHPELQ</sequence>
<evidence type="ECO:0000313" key="2">
    <source>
        <dbReference type="Proteomes" id="UP000708208"/>
    </source>
</evidence>
<keyword evidence="2" id="KW-1185">Reference proteome</keyword>
<proteinExistence type="predicted"/>
<gene>
    <name evidence="1" type="ORF">AFUS01_LOCUS15473</name>
</gene>
<organism evidence="1 2">
    <name type="scientific">Allacma fusca</name>
    <dbReference type="NCBI Taxonomy" id="39272"/>
    <lineage>
        <taxon>Eukaryota</taxon>
        <taxon>Metazoa</taxon>
        <taxon>Ecdysozoa</taxon>
        <taxon>Arthropoda</taxon>
        <taxon>Hexapoda</taxon>
        <taxon>Collembola</taxon>
        <taxon>Symphypleona</taxon>
        <taxon>Sminthuridae</taxon>
        <taxon>Allacma</taxon>
    </lineage>
</organism>
<accession>A0A8J2KIQ9</accession>
<dbReference type="AlphaFoldDB" id="A0A8J2KIQ9"/>
<reference evidence="1" key="1">
    <citation type="submission" date="2021-06" db="EMBL/GenBank/DDBJ databases">
        <authorList>
            <person name="Hodson N. C."/>
            <person name="Mongue J. A."/>
            <person name="Jaron S. K."/>
        </authorList>
    </citation>
    <scope>NUCLEOTIDE SEQUENCE</scope>
</reference>
<name>A0A8J2KIQ9_9HEXA</name>
<dbReference type="EMBL" id="CAJVCH010137151">
    <property type="protein sequence ID" value="CAG7726565.1"/>
    <property type="molecule type" value="Genomic_DNA"/>
</dbReference>